<organism evidence="2 3">
    <name type="scientific">Calycina marina</name>
    <dbReference type="NCBI Taxonomy" id="1763456"/>
    <lineage>
        <taxon>Eukaryota</taxon>
        <taxon>Fungi</taxon>
        <taxon>Dikarya</taxon>
        <taxon>Ascomycota</taxon>
        <taxon>Pezizomycotina</taxon>
        <taxon>Leotiomycetes</taxon>
        <taxon>Helotiales</taxon>
        <taxon>Pezizellaceae</taxon>
        <taxon>Calycina</taxon>
    </lineage>
</organism>
<name>A0A9P7Z685_9HELO</name>
<evidence type="ECO:0000313" key="2">
    <source>
        <dbReference type="EMBL" id="KAG9246115.1"/>
    </source>
</evidence>
<comment type="caution">
    <text evidence="2">The sequence shown here is derived from an EMBL/GenBank/DDBJ whole genome shotgun (WGS) entry which is preliminary data.</text>
</comment>
<gene>
    <name evidence="2" type="ORF">BJ878DRAFT_312685</name>
</gene>
<keyword evidence="3" id="KW-1185">Reference proteome</keyword>
<protein>
    <submittedName>
        <fullName evidence="2">Uncharacterized protein</fullName>
    </submittedName>
</protein>
<dbReference type="EMBL" id="MU253817">
    <property type="protein sequence ID" value="KAG9246115.1"/>
    <property type="molecule type" value="Genomic_DNA"/>
</dbReference>
<accession>A0A9P7Z685</accession>
<dbReference type="AlphaFoldDB" id="A0A9P7Z685"/>
<proteinExistence type="predicted"/>
<dbReference type="Proteomes" id="UP000887226">
    <property type="component" value="Unassembled WGS sequence"/>
</dbReference>
<reference evidence="2" key="1">
    <citation type="journal article" date="2021" name="IMA Fungus">
        <title>Genomic characterization of three marine fungi, including Emericellopsis atlantica sp. nov. with signatures of a generalist lifestyle and marine biomass degradation.</title>
        <authorList>
            <person name="Hagestad O.C."/>
            <person name="Hou L."/>
            <person name="Andersen J.H."/>
            <person name="Hansen E.H."/>
            <person name="Altermark B."/>
            <person name="Li C."/>
            <person name="Kuhnert E."/>
            <person name="Cox R.J."/>
            <person name="Crous P.W."/>
            <person name="Spatafora J.W."/>
            <person name="Lail K."/>
            <person name="Amirebrahimi M."/>
            <person name="Lipzen A."/>
            <person name="Pangilinan J."/>
            <person name="Andreopoulos W."/>
            <person name="Hayes R.D."/>
            <person name="Ng V."/>
            <person name="Grigoriev I.V."/>
            <person name="Jackson S.A."/>
            <person name="Sutton T.D.S."/>
            <person name="Dobson A.D.W."/>
            <person name="Rama T."/>
        </authorList>
    </citation>
    <scope>NUCLEOTIDE SEQUENCE</scope>
    <source>
        <strain evidence="2">TRa3180A</strain>
    </source>
</reference>
<sequence>MCSGQLHLIFGICLSFGSASLLKAVSSDTGDLEICYVLYGLMAALGSCFWRRTPKQSKYAKVRFANGSEHTLIWVLRPTEDVRVVPKATWRKESIAYAGSQLGNLLK</sequence>
<feature type="signal peptide" evidence="1">
    <location>
        <begin position="1"/>
        <end position="19"/>
    </location>
</feature>
<evidence type="ECO:0000313" key="3">
    <source>
        <dbReference type="Proteomes" id="UP000887226"/>
    </source>
</evidence>
<evidence type="ECO:0000256" key="1">
    <source>
        <dbReference type="SAM" id="SignalP"/>
    </source>
</evidence>
<keyword evidence="1" id="KW-0732">Signal</keyword>
<feature type="chain" id="PRO_5040437697" evidence="1">
    <location>
        <begin position="20"/>
        <end position="107"/>
    </location>
</feature>